<keyword evidence="2" id="KW-1185">Reference proteome</keyword>
<dbReference type="EMBL" id="VSRR010010915">
    <property type="protein sequence ID" value="MPC52486.1"/>
    <property type="molecule type" value="Genomic_DNA"/>
</dbReference>
<gene>
    <name evidence="1" type="ORF">E2C01_046356</name>
</gene>
<proteinExistence type="predicted"/>
<evidence type="ECO:0000313" key="1">
    <source>
        <dbReference type="EMBL" id="MPC52486.1"/>
    </source>
</evidence>
<accession>A0A5B7G4K0</accession>
<dbReference type="Proteomes" id="UP000324222">
    <property type="component" value="Unassembled WGS sequence"/>
</dbReference>
<dbReference type="AlphaFoldDB" id="A0A5B7G4K0"/>
<comment type="caution">
    <text evidence="1">The sequence shown here is derived from an EMBL/GenBank/DDBJ whole genome shotgun (WGS) entry which is preliminary data.</text>
</comment>
<reference evidence="1 2" key="1">
    <citation type="submission" date="2019-05" db="EMBL/GenBank/DDBJ databases">
        <title>Another draft genome of Portunus trituberculatus and its Hox gene families provides insights of decapod evolution.</title>
        <authorList>
            <person name="Jeong J.-H."/>
            <person name="Song I."/>
            <person name="Kim S."/>
            <person name="Choi T."/>
            <person name="Kim D."/>
            <person name="Ryu S."/>
            <person name="Kim W."/>
        </authorList>
    </citation>
    <scope>NUCLEOTIDE SEQUENCE [LARGE SCALE GENOMIC DNA]</scope>
    <source>
        <tissue evidence="1">Muscle</tissue>
    </source>
</reference>
<organism evidence="1 2">
    <name type="scientific">Portunus trituberculatus</name>
    <name type="common">Swimming crab</name>
    <name type="synonym">Neptunus trituberculatus</name>
    <dbReference type="NCBI Taxonomy" id="210409"/>
    <lineage>
        <taxon>Eukaryota</taxon>
        <taxon>Metazoa</taxon>
        <taxon>Ecdysozoa</taxon>
        <taxon>Arthropoda</taxon>
        <taxon>Crustacea</taxon>
        <taxon>Multicrustacea</taxon>
        <taxon>Malacostraca</taxon>
        <taxon>Eumalacostraca</taxon>
        <taxon>Eucarida</taxon>
        <taxon>Decapoda</taxon>
        <taxon>Pleocyemata</taxon>
        <taxon>Brachyura</taxon>
        <taxon>Eubrachyura</taxon>
        <taxon>Portunoidea</taxon>
        <taxon>Portunidae</taxon>
        <taxon>Portuninae</taxon>
        <taxon>Portunus</taxon>
    </lineage>
</organism>
<name>A0A5B7G4K0_PORTR</name>
<protein>
    <submittedName>
        <fullName evidence="1">Uncharacterized protein</fullName>
    </submittedName>
</protein>
<evidence type="ECO:0000313" key="2">
    <source>
        <dbReference type="Proteomes" id="UP000324222"/>
    </source>
</evidence>
<sequence>MRGFFLAGSEGDGRQFSLAAVPAPTDQLWVSALWSSPRCCGLHCYPDNGWSPRGEASPYWSAIVAPRALIGCAPPRFVMGEQCVWPALAVEQHGGGCAHCSRAAHSHTELTLCRDTPDDTLCVDVLHQRSVLHHQQDHTLFTAERRTTRTARGRRRRSVTQVRCSPGLTSGRTCRHSPTLHQQQGHCCLLALALVVARAYQTYSASAKFGTLAMGRRWPAVPRAAPSCPPPPGPPPASVSLSTAPAHPAGCPWVPANLLSWWAPRVAWQVPGGR</sequence>